<evidence type="ECO:0000256" key="3">
    <source>
        <dbReference type="ARBA" id="ARBA00022840"/>
    </source>
</evidence>
<dbReference type="FunFam" id="3.90.640.10:FF:000004">
    <property type="entry name" value="Heat shock 70 kDa protein 4"/>
    <property type="match status" value="1"/>
</dbReference>
<accession>A0A6M2DST8</accession>
<dbReference type="FunFam" id="3.30.420.40:FF:000171">
    <property type="entry name" value="Heat shock 70 kDa protein 4"/>
    <property type="match status" value="1"/>
</dbReference>
<protein>
    <submittedName>
        <fullName evidence="5">Putative 97 kDa heat shock protein isoform x3</fullName>
    </submittedName>
</protein>
<dbReference type="GO" id="GO:0005829">
    <property type="term" value="C:cytosol"/>
    <property type="evidence" value="ECO:0007669"/>
    <property type="project" value="TreeGrafter"/>
</dbReference>
<dbReference type="Pfam" id="PF00012">
    <property type="entry name" value="HSP70"/>
    <property type="match status" value="1"/>
</dbReference>
<dbReference type="Gene3D" id="2.60.34.10">
    <property type="entry name" value="Substrate Binding Domain Of DNAk, Chain A, domain 1"/>
    <property type="match status" value="1"/>
</dbReference>
<dbReference type="Gene3D" id="3.30.420.40">
    <property type="match status" value="2"/>
</dbReference>
<dbReference type="Gene3D" id="3.90.640.10">
    <property type="entry name" value="Actin, Chain A, domain 4"/>
    <property type="match status" value="1"/>
</dbReference>
<dbReference type="SUPFAM" id="SSF100934">
    <property type="entry name" value="Heat shock protein 70kD (HSP70), C-terminal subdomain"/>
    <property type="match status" value="2"/>
</dbReference>
<dbReference type="InterPro" id="IPR043129">
    <property type="entry name" value="ATPase_NBD"/>
</dbReference>
<dbReference type="FunFam" id="1.20.1270.10:FF:000002">
    <property type="entry name" value="Heat shock 70 kDa protein 4"/>
    <property type="match status" value="1"/>
</dbReference>
<organism evidence="5">
    <name type="scientific">Xenopsylla cheopis</name>
    <name type="common">Oriental rat flea</name>
    <name type="synonym">Pulex cheopis</name>
    <dbReference type="NCBI Taxonomy" id="163159"/>
    <lineage>
        <taxon>Eukaryota</taxon>
        <taxon>Metazoa</taxon>
        <taxon>Ecdysozoa</taxon>
        <taxon>Arthropoda</taxon>
        <taxon>Hexapoda</taxon>
        <taxon>Insecta</taxon>
        <taxon>Pterygota</taxon>
        <taxon>Neoptera</taxon>
        <taxon>Endopterygota</taxon>
        <taxon>Siphonaptera</taxon>
        <taxon>Pulicidae</taxon>
        <taxon>Xenopsyllinae</taxon>
        <taxon>Xenopsylla</taxon>
    </lineage>
</organism>
<dbReference type="GO" id="GO:0005524">
    <property type="term" value="F:ATP binding"/>
    <property type="evidence" value="ECO:0007669"/>
    <property type="project" value="UniProtKB-KW"/>
</dbReference>
<keyword evidence="5" id="KW-0346">Stress response</keyword>
<evidence type="ECO:0000256" key="2">
    <source>
        <dbReference type="ARBA" id="ARBA00022741"/>
    </source>
</evidence>
<feature type="region of interest" description="Disordered" evidence="4">
    <location>
        <begin position="504"/>
        <end position="562"/>
    </location>
</feature>
<sequence length="796" mass="89706">MAAMSVIGIDFGNESCYVAVAKSGGIETIANDYSLRGTPSCVAFSGKNRVLGVAAKNQLVTNMKNTTWGFKRLLGRRFNDPHVQNELRSLPYRTEQRPDGGIGIRVNYLDEEHVFSPEQITAMLFTKLKETSANALQTQVNDCVISVPSYFTNAERRALLDAAAIAGLNVLRLMNETTATALAYGIYKQDLPAPEDKPRNVVFVDCGHASLQVYSCAFHRGKLRMIASAADSHCGGRDIDMILAEHFSNEFKSRYRIDAKSNARAYIRLLAEVEKIKKQMSANSTKLPLNIECFMEDKDVHSEMQRSIMEELCAGLFQRVERTLRKCLEDSKLRLDEIHSVEIVGGSSRIPYIKHLIETVFAKSPSTTLNQDEAVARGAALQCAMLSPAVRVREFSVTDIQNYPVKLVWDASAGEEGEMEVFPAFHAAPFSKMLTFYRREPFAIKAVYSSPVPFPDPLIGSWTIRDIRPTSEGESQKIKIKVRVNIHGIVHISSACLLEKREANEAENMQQEQQENSAENMDQDWPKSEQNGGGSCPGNEEDAQNDLNASEKKDKKKEKKVTVKSTELPIDAYTHGYTQTDLNIYLEQECKMISSDKQEKERADARNALEEYVYELRGKLQSEDQLGLFLPEQERSKLCNELDAMENWLYEEGEDCQRQVYYDKLTALKTEGEPIKTRRLEYELRPSALEELSQAIQLGRKAVDLCNNKDPRYDHLSDADVNKVATAVETAFKWLEEKRAMLASTPKTMNPPITVQQIRQEKQSLDHTIIPILNKPKPKPPTPPAPQQPQEEAEMM</sequence>
<dbReference type="InterPro" id="IPR029048">
    <property type="entry name" value="HSP70_C_sf"/>
</dbReference>
<evidence type="ECO:0000256" key="4">
    <source>
        <dbReference type="SAM" id="MobiDB-lite"/>
    </source>
</evidence>
<evidence type="ECO:0000256" key="1">
    <source>
        <dbReference type="ARBA" id="ARBA00007381"/>
    </source>
</evidence>
<dbReference type="CDD" id="cd10228">
    <property type="entry name" value="ASKHA_NBD_HSP70_HSPA4_like"/>
    <property type="match status" value="1"/>
</dbReference>
<dbReference type="AlphaFoldDB" id="A0A6M2DST8"/>
<feature type="compositionally biased region" description="Low complexity" evidence="4">
    <location>
        <begin position="506"/>
        <end position="520"/>
    </location>
</feature>
<dbReference type="GO" id="GO:0005634">
    <property type="term" value="C:nucleus"/>
    <property type="evidence" value="ECO:0007669"/>
    <property type="project" value="TreeGrafter"/>
</dbReference>
<dbReference type="SUPFAM" id="SSF53067">
    <property type="entry name" value="Actin-like ATPase domain"/>
    <property type="match status" value="2"/>
</dbReference>
<evidence type="ECO:0000313" key="5">
    <source>
        <dbReference type="EMBL" id="NOV49242.1"/>
    </source>
</evidence>
<dbReference type="Gene3D" id="1.20.1270.10">
    <property type="match status" value="1"/>
</dbReference>
<dbReference type="GO" id="GO:0140662">
    <property type="term" value="F:ATP-dependent protein folding chaperone"/>
    <property type="evidence" value="ECO:0007669"/>
    <property type="project" value="InterPro"/>
</dbReference>
<dbReference type="EMBL" id="GIIL01005516">
    <property type="protein sequence ID" value="NOV49242.1"/>
    <property type="molecule type" value="Transcribed_RNA"/>
</dbReference>
<dbReference type="PRINTS" id="PR00301">
    <property type="entry name" value="HEATSHOCK70"/>
</dbReference>
<dbReference type="FunFam" id="3.30.420.40:FF:000495">
    <property type="entry name" value="Heat shock protein 4b"/>
    <property type="match status" value="1"/>
</dbReference>
<dbReference type="InterPro" id="IPR013126">
    <property type="entry name" value="Hsp_70_fam"/>
</dbReference>
<keyword evidence="2" id="KW-0547">Nucleotide-binding</keyword>
<dbReference type="PANTHER" id="PTHR45639">
    <property type="entry name" value="HSC70CB, ISOFORM G-RELATED"/>
    <property type="match status" value="1"/>
</dbReference>
<name>A0A6M2DST8_XENCH</name>
<feature type="region of interest" description="Disordered" evidence="4">
    <location>
        <begin position="770"/>
        <end position="796"/>
    </location>
</feature>
<dbReference type="FunFam" id="3.30.30.30:FF:000002">
    <property type="entry name" value="Heat shock 70 kDa protein 4"/>
    <property type="match status" value="1"/>
</dbReference>
<proteinExistence type="inferred from homology"/>
<dbReference type="SUPFAM" id="SSF100920">
    <property type="entry name" value="Heat shock protein 70kD (HSP70), peptide-binding domain"/>
    <property type="match status" value="1"/>
</dbReference>
<dbReference type="InterPro" id="IPR029047">
    <property type="entry name" value="HSP70_peptide-bd_sf"/>
</dbReference>
<comment type="similarity">
    <text evidence="1">Belongs to the heat shock protein 70 family.</text>
</comment>
<dbReference type="Gene3D" id="3.30.30.30">
    <property type="match status" value="1"/>
</dbReference>
<dbReference type="PANTHER" id="PTHR45639:SF4">
    <property type="entry name" value="HSC70CB, ISOFORM G"/>
    <property type="match status" value="1"/>
</dbReference>
<keyword evidence="3" id="KW-0067">ATP-binding</keyword>
<reference evidence="5" key="1">
    <citation type="submission" date="2020-03" db="EMBL/GenBank/DDBJ databases">
        <title>Transcriptomic Profiling of the Digestive Tract of the Rat Flea, Xenopsylla cheopis, Following Blood Feeding and Infection with Yersinia pestis.</title>
        <authorList>
            <person name="Bland D.M."/>
            <person name="Martens C.A."/>
            <person name="Virtaneva K."/>
            <person name="Kanakabandi K."/>
            <person name="Long D."/>
            <person name="Rosenke R."/>
            <person name="Saturday G.A."/>
            <person name="Hoyt F.H."/>
            <person name="Bruno D.P."/>
            <person name="Ribeiro J.M.C."/>
            <person name="Hinnebusch J."/>
        </authorList>
    </citation>
    <scope>NUCLEOTIDE SEQUENCE</scope>
</reference>